<feature type="binding site" evidence="17">
    <location>
        <position position="442"/>
    </location>
    <ligand>
        <name>(6S)-NADPHX</name>
        <dbReference type="ChEBI" id="CHEBI:64076"/>
    </ligand>
</feature>
<dbReference type="PROSITE" id="PS01050">
    <property type="entry name" value="YJEF_C_2"/>
    <property type="match status" value="1"/>
</dbReference>
<comment type="function">
    <text evidence="14 19">Bifunctional enzyme that catalyzes the epimerization of the S- and R-forms of NAD(P)HX and the dehydration of the S-form of NAD(P)HX at the expense of ADP, which is converted to AMP. This allows the repair of both epimers of NAD(P)HX, a damaged form of NAD(P)H that is a result of enzymatic or heat-dependent hydration.</text>
</comment>
<feature type="binding site" evidence="18">
    <location>
        <position position="66"/>
    </location>
    <ligand>
        <name>K(+)</name>
        <dbReference type="ChEBI" id="CHEBI:29103"/>
    </ligand>
</feature>
<keyword evidence="7 17" id="KW-0067">ATP-binding</keyword>
<sequence length="511" mass="54209">MAALSLADRVVVTAEQMQAIESRLFAAGMPVAALMEKVAGLLSQRLQMAYPDRTQRWGIWVGPGHNGGDALVVARELHLQGYPVQIWHPFERRKPLTEAHLQFAQHLGISIACDYPEHCDRWLDGGFGFGLNRPLNEATQTAIAQLNDSGKPILSIDLPSGLDTDSGEPLGAAIRAERTYCLGLWKQGLLQLVAAPWHGELERVDFGIAEADIVAVLGPVPDRQILTDEAAIAALPLPIAADAHKYRRGQLLLIAGSQRYRGAALLAALAARSSGVGMMTLAVPASLSAIAIAQVPEALVVACPETETGEIAELPIDRDRYNAIAIGPGVGTGPTIRTILHRVLQQSTPFLIDADALTVLAQHPEDWALRPAEARTVITPHAGEFQRLFGSAPTPASLSSAASERSLILVRKGPSPTVVTPVGASWALVDSTPALARGGRGDVLTGLLGGLLAQTDAVSAAIAATWWHSRTAQAIAQKQTALGVTPTELAAQLTPWLGQRLQSEIAQYLAS</sequence>
<dbReference type="Proteomes" id="UP000001175">
    <property type="component" value="Chromosome"/>
</dbReference>
<evidence type="ECO:0000259" key="21">
    <source>
        <dbReference type="PROSITE" id="PS51385"/>
    </source>
</evidence>
<dbReference type="Gene3D" id="3.40.1190.20">
    <property type="match status" value="1"/>
</dbReference>
<keyword evidence="12 17" id="KW-0456">Lyase</keyword>
<gene>
    <name evidence="18" type="primary">nnrE</name>
    <name evidence="17" type="synonym">nnrD</name>
    <name evidence="22" type="ordered locus">syc0279_c</name>
</gene>
<evidence type="ECO:0000256" key="2">
    <source>
        <dbReference type="ARBA" id="ARBA00000909"/>
    </source>
</evidence>
<dbReference type="EMBL" id="AP008231">
    <property type="protein sequence ID" value="BAD78469.1"/>
    <property type="molecule type" value="Genomic_DNA"/>
</dbReference>
<dbReference type="GO" id="GO:0005524">
    <property type="term" value="F:ATP binding"/>
    <property type="evidence" value="ECO:0007669"/>
    <property type="project" value="UniProtKB-UniRule"/>
</dbReference>
<dbReference type="InterPro" id="IPR036652">
    <property type="entry name" value="YjeF_N_dom_sf"/>
</dbReference>
<evidence type="ECO:0000256" key="8">
    <source>
        <dbReference type="ARBA" id="ARBA00022857"/>
    </source>
</evidence>
<organism evidence="22 23">
    <name type="scientific">Synechococcus sp. (strain ATCC 27144 / PCC 6301 / SAUG 1402/1)</name>
    <name type="common">Anacystis nidulans</name>
    <dbReference type="NCBI Taxonomy" id="269084"/>
    <lineage>
        <taxon>Bacteria</taxon>
        <taxon>Bacillati</taxon>
        <taxon>Cyanobacteriota</taxon>
        <taxon>Cyanophyceae</taxon>
        <taxon>Synechococcales</taxon>
        <taxon>Synechococcaceae</taxon>
        <taxon>Synechococcus</taxon>
    </lineage>
</organism>
<keyword evidence="6 17" id="KW-0547">Nucleotide-binding</keyword>
<dbReference type="EC" id="4.2.1.136" evidence="19"/>
<dbReference type="PROSITE" id="PS51383">
    <property type="entry name" value="YJEF_C_3"/>
    <property type="match status" value="1"/>
</dbReference>
<feature type="binding site" evidence="18">
    <location>
        <position position="157"/>
    </location>
    <ligand>
        <name>(6S)-NADPHX</name>
        <dbReference type="ChEBI" id="CHEBI:64076"/>
    </ligand>
</feature>
<dbReference type="AlphaFoldDB" id="A0A0H3JZI2"/>
<reference evidence="22 23" key="1">
    <citation type="journal article" date="2007" name="Photosyn. Res.">
        <title>Complete nucleotide sequence of the freshwater unicellular cyanobacterium Synechococcus elongatus PCC 6301 chromosome: gene content and organization.</title>
        <authorList>
            <person name="Sugita C."/>
            <person name="Ogata K."/>
            <person name="Shikata M."/>
            <person name="Jikuya H."/>
            <person name="Takano J."/>
            <person name="Furumichi M."/>
            <person name="Kanehisa M."/>
            <person name="Omata T."/>
            <person name="Sugiura M."/>
            <person name="Sugita M."/>
        </authorList>
    </citation>
    <scope>NUCLEOTIDE SEQUENCE [LARGE SCALE GENOMIC DNA]</scope>
    <source>
        <strain evidence="23">ATCC 27144 / PCC 6301 / SAUG 1402/1</strain>
    </source>
</reference>
<dbReference type="GO" id="GO:0046872">
    <property type="term" value="F:metal ion binding"/>
    <property type="evidence" value="ECO:0007669"/>
    <property type="project" value="UniProtKB-UniRule"/>
</dbReference>
<comment type="caution">
    <text evidence="17">Lacks conserved residue(s) required for the propagation of feature annotation.</text>
</comment>
<dbReference type="GO" id="GO:0052856">
    <property type="term" value="F:NAD(P)HX epimerase activity"/>
    <property type="evidence" value="ECO:0007669"/>
    <property type="project" value="UniProtKB-UniRule"/>
</dbReference>
<comment type="cofactor">
    <cofactor evidence="17">
        <name>Mg(2+)</name>
        <dbReference type="ChEBI" id="CHEBI:18420"/>
    </cofactor>
</comment>
<dbReference type="GO" id="GO:0046496">
    <property type="term" value="P:nicotinamide nucleotide metabolic process"/>
    <property type="evidence" value="ECO:0007669"/>
    <property type="project" value="UniProtKB-UniRule"/>
</dbReference>
<keyword evidence="5 18" id="KW-0479">Metal-binding</keyword>
<feature type="binding site" evidence="17">
    <location>
        <position position="441"/>
    </location>
    <ligand>
        <name>AMP</name>
        <dbReference type="ChEBI" id="CHEBI:456215"/>
    </ligand>
</feature>
<evidence type="ECO:0000256" key="14">
    <source>
        <dbReference type="ARBA" id="ARBA00025153"/>
    </source>
</evidence>
<dbReference type="KEGG" id="syc:syc0279_c"/>
<dbReference type="GO" id="GO:0110051">
    <property type="term" value="P:metabolite repair"/>
    <property type="evidence" value="ECO:0007669"/>
    <property type="project" value="TreeGrafter"/>
</dbReference>
<dbReference type="HAMAP" id="MF_01966">
    <property type="entry name" value="NADHX_epimerase"/>
    <property type="match status" value="1"/>
</dbReference>
<feature type="domain" description="YjeF N-terminal" evidence="21">
    <location>
        <begin position="17"/>
        <end position="214"/>
    </location>
</feature>
<evidence type="ECO:0000256" key="18">
    <source>
        <dbReference type="HAMAP-Rule" id="MF_01966"/>
    </source>
</evidence>
<keyword evidence="9 18" id="KW-0630">Potassium</keyword>
<comment type="catalytic activity">
    <reaction evidence="2 18 19">
        <text>(6R)-NADPHX = (6S)-NADPHX</text>
        <dbReference type="Rhea" id="RHEA:32227"/>
        <dbReference type="ChEBI" id="CHEBI:64076"/>
        <dbReference type="ChEBI" id="CHEBI:64077"/>
        <dbReference type="EC" id="5.1.99.6"/>
    </reaction>
</comment>
<dbReference type="eggNOG" id="COG0062">
    <property type="taxonomic scope" value="Bacteria"/>
</dbReference>
<dbReference type="PROSITE" id="PS51385">
    <property type="entry name" value="YJEF_N"/>
    <property type="match status" value="1"/>
</dbReference>
<name>A0A0H3JZI2_SYNP6</name>
<evidence type="ECO:0000256" key="3">
    <source>
        <dbReference type="ARBA" id="ARBA00006001"/>
    </source>
</evidence>
<comment type="similarity">
    <text evidence="4 19">In the C-terminal section; belongs to the NnrD/CARKD family.</text>
</comment>
<comment type="similarity">
    <text evidence="3 19">In the N-terminal section; belongs to the NnrE/AIBP family.</text>
</comment>
<dbReference type="Pfam" id="PF01256">
    <property type="entry name" value="Carb_kinase"/>
    <property type="match status" value="1"/>
</dbReference>
<dbReference type="RefSeq" id="WP_011242593.1">
    <property type="nucleotide sequence ID" value="NC_006576.1"/>
</dbReference>
<evidence type="ECO:0000256" key="10">
    <source>
        <dbReference type="ARBA" id="ARBA00023027"/>
    </source>
</evidence>
<evidence type="ECO:0000313" key="23">
    <source>
        <dbReference type="Proteomes" id="UP000001175"/>
    </source>
</evidence>
<evidence type="ECO:0000259" key="20">
    <source>
        <dbReference type="PROSITE" id="PS51383"/>
    </source>
</evidence>
<evidence type="ECO:0000313" key="22">
    <source>
        <dbReference type="EMBL" id="BAD78469.1"/>
    </source>
</evidence>
<accession>A0A0H3JZI2</accession>
<evidence type="ECO:0000256" key="7">
    <source>
        <dbReference type="ARBA" id="ARBA00022840"/>
    </source>
</evidence>
<feature type="binding site" evidence="18">
    <location>
        <begin position="65"/>
        <end position="69"/>
    </location>
    <ligand>
        <name>(6S)-NADPHX</name>
        <dbReference type="ChEBI" id="CHEBI:64076"/>
    </ligand>
</feature>
<keyword evidence="13" id="KW-0511">Multifunctional enzyme</keyword>
<dbReference type="InterPro" id="IPR004443">
    <property type="entry name" value="YjeF_N_dom"/>
</dbReference>
<dbReference type="PANTHER" id="PTHR12592">
    <property type="entry name" value="ATP-DEPENDENT (S)-NAD(P)H-HYDRATE DEHYDRATASE FAMILY MEMBER"/>
    <property type="match status" value="1"/>
</dbReference>
<proteinExistence type="inferred from homology"/>
<evidence type="ECO:0000256" key="13">
    <source>
        <dbReference type="ARBA" id="ARBA00023268"/>
    </source>
</evidence>
<dbReference type="PIRSF" id="PIRSF017184">
    <property type="entry name" value="Nnr"/>
    <property type="match status" value="1"/>
</dbReference>
<evidence type="ECO:0000256" key="17">
    <source>
        <dbReference type="HAMAP-Rule" id="MF_01965"/>
    </source>
</evidence>
<dbReference type="InterPro" id="IPR017953">
    <property type="entry name" value="Carbohydrate_kinase_pred_CS"/>
</dbReference>
<comment type="catalytic activity">
    <reaction evidence="16 17 19">
        <text>(6S)-NADPHX + ADP = AMP + phosphate + NADPH + H(+)</text>
        <dbReference type="Rhea" id="RHEA:32235"/>
        <dbReference type="ChEBI" id="CHEBI:15378"/>
        <dbReference type="ChEBI" id="CHEBI:43474"/>
        <dbReference type="ChEBI" id="CHEBI:57783"/>
        <dbReference type="ChEBI" id="CHEBI:64076"/>
        <dbReference type="ChEBI" id="CHEBI:456215"/>
        <dbReference type="ChEBI" id="CHEBI:456216"/>
        <dbReference type="EC" id="4.2.1.136"/>
    </reaction>
</comment>
<dbReference type="Gene3D" id="3.40.50.10260">
    <property type="entry name" value="YjeF N-terminal domain"/>
    <property type="match status" value="1"/>
</dbReference>
<dbReference type="NCBIfam" id="TIGR00196">
    <property type="entry name" value="yjeF_cterm"/>
    <property type="match status" value="1"/>
</dbReference>
<evidence type="ECO:0000256" key="11">
    <source>
        <dbReference type="ARBA" id="ARBA00023235"/>
    </source>
</evidence>
<keyword evidence="10 17" id="KW-0520">NAD</keyword>
<comment type="similarity">
    <text evidence="18">Belongs to the NnrE/AIBP family.</text>
</comment>
<evidence type="ECO:0000256" key="15">
    <source>
        <dbReference type="ARBA" id="ARBA00048238"/>
    </source>
</evidence>
<dbReference type="NCBIfam" id="TIGR00197">
    <property type="entry name" value="yjeF_nterm"/>
    <property type="match status" value="1"/>
</dbReference>
<feature type="binding site" evidence="18">
    <location>
        <begin position="128"/>
        <end position="134"/>
    </location>
    <ligand>
        <name>(6S)-NADPHX</name>
        <dbReference type="ChEBI" id="CHEBI:64076"/>
    </ligand>
</feature>
<evidence type="ECO:0000256" key="16">
    <source>
        <dbReference type="ARBA" id="ARBA00049209"/>
    </source>
</evidence>
<comment type="function">
    <text evidence="18">Catalyzes the epimerization of the S- and R-forms of NAD(P)HX, a damaged form of NAD(P)H that is a result of enzymatic or heat-dependent hydration. This is a prerequisite for the S-specific NAD(P)H-hydrate dehydratase to allow the repair of both epimers of NAD(P)HX.</text>
</comment>
<dbReference type="SUPFAM" id="SSF64153">
    <property type="entry name" value="YjeF N-terminal domain-like"/>
    <property type="match status" value="1"/>
</dbReference>
<protein>
    <recommendedName>
        <fullName evidence="19">Bifunctional NAD(P)H-hydrate repair enzyme</fullName>
    </recommendedName>
    <alternativeName>
        <fullName evidence="19">Nicotinamide nucleotide repair protein</fullName>
    </alternativeName>
    <domain>
        <recommendedName>
            <fullName evidence="19">ADP-dependent (S)-NAD(P)H-hydrate dehydratase</fullName>
            <ecNumber evidence="19">4.2.1.136</ecNumber>
        </recommendedName>
        <alternativeName>
            <fullName evidence="19">ADP-dependent NAD(P)HX dehydratase</fullName>
        </alternativeName>
    </domain>
    <domain>
        <recommendedName>
            <fullName evidence="19">NAD(P)H-hydrate epimerase</fullName>
            <ecNumber evidence="19">5.1.99.6</ecNumber>
        </recommendedName>
    </domain>
</protein>
<dbReference type="PANTHER" id="PTHR12592:SF0">
    <property type="entry name" value="ATP-DEPENDENT (S)-NAD(P)H-HYDRATE DEHYDRATASE"/>
    <property type="match status" value="1"/>
</dbReference>
<feature type="binding site" evidence="17">
    <location>
        <position position="263"/>
    </location>
    <ligand>
        <name>(6S)-NADPHX</name>
        <dbReference type="ChEBI" id="CHEBI:64076"/>
    </ligand>
</feature>
<keyword evidence="11 18" id="KW-0413">Isomerase</keyword>
<comment type="function">
    <text evidence="17">Catalyzes the dehydration of the S-form of NAD(P)HX at the expense of ADP, which is converted to AMP. Together with NAD(P)HX epimerase, which catalyzes the epimerization of the S- and R-forms, the enzyme allows the repair of both epimers of NAD(P)HX, a damaged form of NAD(P)H that is a result of enzymatic or heat-dependent hydration.</text>
</comment>
<dbReference type="InterPro" id="IPR000631">
    <property type="entry name" value="CARKD"/>
</dbReference>
<evidence type="ECO:0000256" key="1">
    <source>
        <dbReference type="ARBA" id="ARBA00000013"/>
    </source>
</evidence>
<comment type="cofactor">
    <cofactor evidence="18 19">
        <name>K(+)</name>
        <dbReference type="ChEBI" id="CHEBI:29103"/>
    </cofactor>
    <text evidence="18 19">Binds 1 potassium ion per subunit.</text>
</comment>
<dbReference type="GO" id="GO:0052855">
    <property type="term" value="F:ADP-dependent NAD(P)H-hydrate dehydratase activity"/>
    <property type="evidence" value="ECO:0007669"/>
    <property type="project" value="UniProtKB-UniRule"/>
</dbReference>
<feature type="domain" description="YjeF C-terminal" evidence="20">
    <location>
        <begin position="228"/>
        <end position="500"/>
    </location>
</feature>
<feature type="binding site" evidence="18">
    <location>
        <position position="124"/>
    </location>
    <ligand>
        <name>K(+)</name>
        <dbReference type="ChEBI" id="CHEBI:29103"/>
    </ligand>
</feature>
<dbReference type="SUPFAM" id="SSF53613">
    <property type="entry name" value="Ribokinase-like"/>
    <property type="match status" value="1"/>
</dbReference>
<comment type="catalytic activity">
    <reaction evidence="15 17 19">
        <text>(6S)-NADHX + ADP = AMP + phosphate + NADH + H(+)</text>
        <dbReference type="Rhea" id="RHEA:32223"/>
        <dbReference type="ChEBI" id="CHEBI:15378"/>
        <dbReference type="ChEBI" id="CHEBI:43474"/>
        <dbReference type="ChEBI" id="CHEBI:57945"/>
        <dbReference type="ChEBI" id="CHEBI:64074"/>
        <dbReference type="ChEBI" id="CHEBI:456215"/>
        <dbReference type="ChEBI" id="CHEBI:456216"/>
        <dbReference type="EC" id="4.2.1.136"/>
    </reaction>
</comment>
<comment type="similarity">
    <text evidence="17">Belongs to the NnrD/CARKD family.</text>
</comment>
<evidence type="ECO:0000256" key="4">
    <source>
        <dbReference type="ARBA" id="ARBA00009524"/>
    </source>
</evidence>
<dbReference type="Pfam" id="PF03853">
    <property type="entry name" value="YjeF_N"/>
    <property type="match status" value="1"/>
</dbReference>
<evidence type="ECO:0000256" key="5">
    <source>
        <dbReference type="ARBA" id="ARBA00022723"/>
    </source>
</evidence>
<feature type="binding site" evidence="17">
    <location>
        <position position="381"/>
    </location>
    <ligand>
        <name>(6S)-NADPHX</name>
        <dbReference type="ChEBI" id="CHEBI:64076"/>
    </ligand>
</feature>
<dbReference type="InterPro" id="IPR029056">
    <property type="entry name" value="Ribokinase-like"/>
</dbReference>
<dbReference type="InterPro" id="IPR030677">
    <property type="entry name" value="Nnr"/>
</dbReference>
<evidence type="ECO:0000256" key="12">
    <source>
        <dbReference type="ARBA" id="ARBA00023239"/>
    </source>
</evidence>
<comment type="catalytic activity">
    <reaction evidence="1 18 19">
        <text>(6R)-NADHX = (6S)-NADHX</text>
        <dbReference type="Rhea" id="RHEA:32215"/>
        <dbReference type="ChEBI" id="CHEBI:64074"/>
        <dbReference type="ChEBI" id="CHEBI:64075"/>
        <dbReference type="EC" id="5.1.99.6"/>
    </reaction>
</comment>
<evidence type="ECO:0000256" key="6">
    <source>
        <dbReference type="ARBA" id="ARBA00022741"/>
    </source>
</evidence>
<dbReference type="CDD" id="cd01171">
    <property type="entry name" value="YXKO-related"/>
    <property type="match status" value="1"/>
</dbReference>
<comment type="subunit">
    <text evidence="17">Homotetramer.</text>
</comment>
<evidence type="ECO:0000256" key="9">
    <source>
        <dbReference type="ARBA" id="ARBA00022958"/>
    </source>
</evidence>
<keyword evidence="8 17" id="KW-0521">NADP</keyword>
<evidence type="ECO:0000256" key="19">
    <source>
        <dbReference type="PIRNR" id="PIRNR017184"/>
    </source>
</evidence>
<feature type="binding site" evidence="18">
    <location>
        <position position="160"/>
    </location>
    <ligand>
        <name>K(+)</name>
        <dbReference type="ChEBI" id="CHEBI:29103"/>
    </ligand>
</feature>
<dbReference type="EC" id="5.1.99.6" evidence="19"/>
<dbReference type="HAMAP" id="MF_01965">
    <property type="entry name" value="NADHX_dehydratase"/>
    <property type="match status" value="1"/>
</dbReference>
<feature type="binding site" evidence="17">
    <location>
        <position position="329"/>
    </location>
    <ligand>
        <name>(6S)-NADPHX</name>
        <dbReference type="ChEBI" id="CHEBI:64076"/>
    </ligand>
</feature>
<dbReference type="eggNOG" id="COG0063">
    <property type="taxonomic scope" value="Bacteria"/>
</dbReference>